<gene>
    <name evidence="2" type="ORF">HO133_003537</name>
</gene>
<name>A0A8H6F8Z2_9LECA</name>
<keyword evidence="3" id="KW-1185">Reference proteome</keyword>
<evidence type="ECO:0000313" key="2">
    <source>
        <dbReference type="EMBL" id="KAF6219712.1"/>
    </source>
</evidence>
<dbReference type="AlphaFoldDB" id="A0A8H6F8Z2"/>
<protein>
    <submittedName>
        <fullName evidence="2">Uncharacterized protein</fullName>
    </submittedName>
</protein>
<dbReference type="Proteomes" id="UP000593566">
    <property type="component" value="Unassembled WGS sequence"/>
</dbReference>
<organism evidence="2 3">
    <name type="scientific">Letharia lupina</name>
    <dbReference type="NCBI Taxonomy" id="560253"/>
    <lineage>
        <taxon>Eukaryota</taxon>
        <taxon>Fungi</taxon>
        <taxon>Dikarya</taxon>
        <taxon>Ascomycota</taxon>
        <taxon>Pezizomycotina</taxon>
        <taxon>Lecanoromycetes</taxon>
        <taxon>OSLEUM clade</taxon>
        <taxon>Lecanoromycetidae</taxon>
        <taxon>Lecanorales</taxon>
        <taxon>Lecanorineae</taxon>
        <taxon>Parmeliaceae</taxon>
        <taxon>Letharia</taxon>
    </lineage>
</organism>
<evidence type="ECO:0000313" key="3">
    <source>
        <dbReference type="Proteomes" id="UP000593566"/>
    </source>
</evidence>
<proteinExistence type="predicted"/>
<dbReference type="EMBL" id="JACCJB010000018">
    <property type="protein sequence ID" value="KAF6219712.1"/>
    <property type="molecule type" value="Genomic_DNA"/>
</dbReference>
<evidence type="ECO:0000256" key="1">
    <source>
        <dbReference type="SAM" id="MobiDB-lite"/>
    </source>
</evidence>
<comment type="caution">
    <text evidence="2">The sequence shown here is derived from an EMBL/GenBank/DDBJ whole genome shotgun (WGS) entry which is preliminary data.</text>
</comment>
<sequence>MLSRLPHEVRLKIFHRVFAQSGCREVIRVEDTAEGITYKFTDKYHERDYSGVVSCLDAAVVGSGVAAAAAEALYQSKIMFGVDAKVLCTFLQSCPFSLVVEPGKYIRMLLLYMDEDPKFIGDGVDGQALRKADWVDLVSDAGNDRTTRSGNRTQLMRQCWRAILNMPKLIRFEFCIMPSRGKASADDIQHWEIRDIIPMHFRLFCKHVDTSVYFRTWELYQEPTSNAFEKWYYQTMHDNVDDDGFYSSHFDLSACIPYRWSEPTYQDRVQADDMLAHRDRGTLAPKDHAVRNYDALHELLHRLCADKNYEYTCKGKIKRTRKHADGEQTIEAGSQAKRRPRSSFFAP</sequence>
<dbReference type="RefSeq" id="XP_037149147.1">
    <property type="nucleotide sequence ID" value="XM_037294459.1"/>
</dbReference>
<feature type="region of interest" description="Disordered" evidence="1">
    <location>
        <begin position="322"/>
        <end position="347"/>
    </location>
</feature>
<dbReference type="GeneID" id="59331948"/>
<reference evidence="2 3" key="1">
    <citation type="journal article" date="2020" name="Genomics">
        <title>Complete, high-quality genomes from long-read metagenomic sequencing of two wolf lichen thalli reveals enigmatic genome architecture.</title>
        <authorList>
            <person name="McKenzie S.K."/>
            <person name="Walston R.F."/>
            <person name="Allen J.L."/>
        </authorList>
    </citation>
    <scope>NUCLEOTIDE SEQUENCE [LARGE SCALE GENOMIC DNA]</scope>
    <source>
        <strain evidence="2">WasteWater1</strain>
    </source>
</reference>
<accession>A0A8H6F8Z2</accession>